<evidence type="ECO:0008006" key="5">
    <source>
        <dbReference type="Google" id="ProtNLM"/>
    </source>
</evidence>
<feature type="compositionally biased region" description="Low complexity" evidence="2">
    <location>
        <begin position="380"/>
        <end position="415"/>
    </location>
</feature>
<evidence type="ECO:0000313" key="4">
    <source>
        <dbReference type="Proteomes" id="UP000816034"/>
    </source>
</evidence>
<dbReference type="GeneID" id="68094743"/>
<dbReference type="InterPro" id="IPR036322">
    <property type="entry name" value="WD40_repeat_dom_sf"/>
</dbReference>
<name>A0AA88KLD0_NAELO</name>
<evidence type="ECO:0000256" key="1">
    <source>
        <dbReference type="PROSITE-ProRule" id="PRU00221"/>
    </source>
</evidence>
<dbReference type="SMART" id="SM00320">
    <property type="entry name" value="WD40"/>
    <property type="match status" value="6"/>
</dbReference>
<dbReference type="GO" id="GO:0043161">
    <property type="term" value="P:proteasome-mediated ubiquitin-dependent protein catabolic process"/>
    <property type="evidence" value="ECO:0007669"/>
    <property type="project" value="TreeGrafter"/>
</dbReference>
<organism evidence="3 4">
    <name type="scientific">Naegleria lovaniensis</name>
    <name type="common">Amoeba</name>
    <dbReference type="NCBI Taxonomy" id="51637"/>
    <lineage>
        <taxon>Eukaryota</taxon>
        <taxon>Discoba</taxon>
        <taxon>Heterolobosea</taxon>
        <taxon>Tetramitia</taxon>
        <taxon>Eutetramitia</taxon>
        <taxon>Vahlkampfiidae</taxon>
        <taxon>Naegleria</taxon>
    </lineage>
</organism>
<feature type="compositionally biased region" description="Gly residues" evidence="2">
    <location>
        <begin position="343"/>
        <end position="355"/>
    </location>
</feature>
<accession>A0AA88KLD0</accession>
<dbReference type="SUPFAM" id="SSF50978">
    <property type="entry name" value="WD40 repeat-like"/>
    <property type="match status" value="1"/>
</dbReference>
<keyword evidence="4" id="KW-1185">Reference proteome</keyword>
<dbReference type="PANTHER" id="PTHR46202">
    <property type="entry name" value="DNA EXCISION REPAIR PROTEIN ERCC-8"/>
    <property type="match status" value="1"/>
</dbReference>
<proteinExistence type="predicted"/>
<dbReference type="PANTHER" id="PTHR46202:SF1">
    <property type="entry name" value="DNA EXCISION REPAIR PROTEIN ERCC-8"/>
    <property type="match status" value="1"/>
</dbReference>
<dbReference type="GO" id="GO:0000109">
    <property type="term" value="C:nucleotide-excision repair complex"/>
    <property type="evidence" value="ECO:0007669"/>
    <property type="project" value="TreeGrafter"/>
</dbReference>
<feature type="repeat" description="WD" evidence="1">
    <location>
        <begin position="280"/>
        <end position="316"/>
    </location>
</feature>
<dbReference type="InterPro" id="IPR015943">
    <property type="entry name" value="WD40/YVTN_repeat-like_dom_sf"/>
</dbReference>
<dbReference type="GO" id="GO:0006283">
    <property type="term" value="P:transcription-coupled nucleotide-excision repair"/>
    <property type="evidence" value="ECO:0007669"/>
    <property type="project" value="InterPro"/>
</dbReference>
<reference evidence="3 4" key="1">
    <citation type="journal article" date="2018" name="BMC Genomics">
        <title>The genome of Naegleria lovaniensis, the basis for a comparative approach to unravel pathogenicity factors of the human pathogenic amoeba N. fowleri.</title>
        <authorList>
            <person name="Liechti N."/>
            <person name="Schurch N."/>
            <person name="Bruggmann R."/>
            <person name="Wittwer M."/>
        </authorList>
    </citation>
    <scope>NUCLEOTIDE SEQUENCE [LARGE SCALE GENOMIC DNA]</scope>
    <source>
        <strain evidence="3 4">ATCC 30569</strain>
    </source>
</reference>
<dbReference type="InterPro" id="IPR001680">
    <property type="entry name" value="WD40_rpt"/>
</dbReference>
<dbReference type="AlphaFoldDB" id="A0AA88KLD0"/>
<dbReference type="InterPro" id="IPR042238">
    <property type="entry name" value="Rad28/ERCC8/Ckn1/ATCSA-1"/>
</dbReference>
<keyword evidence="1" id="KW-0853">WD repeat</keyword>
<evidence type="ECO:0000313" key="3">
    <source>
        <dbReference type="EMBL" id="KAG2386543.1"/>
    </source>
</evidence>
<dbReference type="EMBL" id="PYSW02000015">
    <property type="protein sequence ID" value="KAG2386543.1"/>
    <property type="molecule type" value="Genomic_DNA"/>
</dbReference>
<evidence type="ECO:0000256" key="2">
    <source>
        <dbReference type="SAM" id="MobiDB-lite"/>
    </source>
</evidence>
<dbReference type="GO" id="GO:0031464">
    <property type="term" value="C:Cul4A-RING E3 ubiquitin ligase complex"/>
    <property type="evidence" value="ECO:0007669"/>
    <property type="project" value="TreeGrafter"/>
</dbReference>
<dbReference type="Pfam" id="PF00400">
    <property type="entry name" value="WD40"/>
    <property type="match status" value="3"/>
</dbReference>
<dbReference type="Gene3D" id="2.130.10.10">
    <property type="entry name" value="YVTN repeat-like/Quinoprotein amine dehydrogenase"/>
    <property type="match status" value="2"/>
</dbReference>
<comment type="caution">
    <text evidence="3">The sequence shown here is derived from an EMBL/GenBank/DDBJ whole genome shotgun (WGS) entry which is preliminary data.</text>
</comment>
<feature type="repeat" description="WD" evidence="1">
    <location>
        <begin position="536"/>
        <end position="568"/>
    </location>
</feature>
<feature type="region of interest" description="Disordered" evidence="2">
    <location>
        <begin position="337"/>
        <end position="415"/>
    </location>
</feature>
<gene>
    <name evidence="3" type="ORF">C9374_002287</name>
</gene>
<dbReference type="PROSITE" id="PS50294">
    <property type="entry name" value="WD_REPEATS_REGION"/>
    <property type="match status" value="2"/>
</dbReference>
<dbReference type="PROSITE" id="PS50082">
    <property type="entry name" value="WD_REPEATS_2"/>
    <property type="match status" value="3"/>
</dbReference>
<sequence>MHHYGRSGDGHYHHTPKTLYHYYMTLKFHHHHSHHHSESLHNLFQSHSYYDSHLKSSLDYSRRVKIQSPHVHAITGMDLDRTDQKRFLLSCGNDRIIAIYDCLPSIVNGFEYYENLIEEESFLLKKDRMTNNSTTQQHYHHHIHNNNSHNNIHNNIHHNTNHIHNNTKKTTTTGPKKIQPIIKPIHTFRPSSTSLTGVMWYPNDCGMFFSCGKDQMLNVFDTSTMTCVSSFDCLSSIYSMDMFKSTSSGTTTPSTLIACALEDHSIRICDLNSGANIQQFIGHSSKVRCVKWSPHSEYIFASASNDGTIRLWDIRTSGWLLCMDQFQIANQQRSLEGLKRKGGSGSGGSSVGSGSGVSLNVGTSGSGGSNMGVDMDKRSMGSTSGASSSSNTSSSTLNRTTSSSKNSSTKKMTKSKNSYTKFGSTKFSPAKAYNYINIKVPLAHNDHINSLCFSNDGEYLFSSSNDQRMMKWVTQTGMNTQFNCKVYNDISSSQSCQLMCHGGKYSKLIFHAAESFVEMFDQESGEKILPHVRESSSSHYGKILSMCFDENRQVLYTAGTDFAISIWDTNYGMFASPEEQVMFNDMDDWSD</sequence>
<protein>
    <recommendedName>
        <fullName evidence="5">Guanine nucleotide-binding protein subunit beta-like protein</fullName>
    </recommendedName>
</protein>
<dbReference type="Proteomes" id="UP000816034">
    <property type="component" value="Unassembled WGS sequence"/>
</dbReference>
<feature type="repeat" description="WD" evidence="1">
    <location>
        <begin position="441"/>
        <end position="482"/>
    </location>
</feature>
<dbReference type="RefSeq" id="XP_044550535.1">
    <property type="nucleotide sequence ID" value="XM_044691688.1"/>
</dbReference>
<dbReference type="GO" id="GO:0000209">
    <property type="term" value="P:protein polyubiquitination"/>
    <property type="evidence" value="ECO:0007669"/>
    <property type="project" value="TreeGrafter"/>
</dbReference>